<keyword evidence="3" id="KW-1185">Reference proteome</keyword>
<keyword evidence="1" id="KW-0732">Signal</keyword>
<dbReference type="STRING" id="361183.AMC99_01564"/>
<accession>A0A0M3TAK0</accession>
<name>A0A0M3TAK0_9SPHN</name>
<dbReference type="RefSeq" id="WP_061924968.1">
    <property type="nucleotide sequence ID" value="NZ_CP012669.1"/>
</dbReference>
<reference evidence="2 3" key="1">
    <citation type="submission" date="2015-09" db="EMBL/GenBank/DDBJ databases">
        <title>Complete genome sequence of a benzo[a]pyrene-degrading bacterium Altererythrobacter epoxidivorans CGMCC 1.7731T.</title>
        <authorList>
            <person name="Li Z."/>
            <person name="Cheng H."/>
            <person name="Huo Y."/>
            <person name="Xu X."/>
        </authorList>
    </citation>
    <scope>NUCLEOTIDE SEQUENCE [LARGE SCALE GENOMIC DNA]</scope>
    <source>
        <strain evidence="2 3">CGMCC 1.7731</strain>
    </source>
</reference>
<dbReference type="OrthoDB" id="7409056at2"/>
<sequence length="95" mass="9990">MTIKAPRLPVLAIALACSACSVADKELAGYSDPGFGEANRATFAAMVVNPDPQYDDPNPNTSADHAVKAIERYRNDAVKKPERISTTTKIGGGGN</sequence>
<dbReference type="Proteomes" id="UP000057938">
    <property type="component" value="Chromosome"/>
</dbReference>
<dbReference type="PATRIC" id="fig|361183.4.peg.1537"/>
<dbReference type="EMBL" id="CP012669">
    <property type="protein sequence ID" value="ALE16856.1"/>
    <property type="molecule type" value="Genomic_DNA"/>
</dbReference>
<feature type="signal peptide" evidence="1">
    <location>
        <begin position="1"/>
        <end position="23"/>
    </location>
</feature>
<dbReference type="KEGG" id="aep:AMC99_01564"/>
<feature type="chain" id="PRO_5005789664" description="Lipoprotein" evidence="1">
    <location>
        <begin position="24"/>
        <end position="95"/>
    </location>
</feature>
<proteinExistence type="predicted"/>
<organism evidence="2 3">
    <name type="scientific">Altererythrobacter epoxidivorans</name>
    <dbReference type="NCBI Taxonomy" id="361183"/>
    <lineage>
        <taxon>Bacteria</taxon>
        <taxon>Pseudomonadati</taxon>
        <taxon>Pseudomonadota</taxon>
        <taxon>Alphaproteobacteria</taxon>
        <taxon>Sphingomonadales</taxon>
        <taxon>Erythrobacteraceae</taxon>
        <taxon>Altererythrobacter</taxon>
    </lineage>
</organism>
<evidence type="ECO:0000313" key="3">
    <source>
        <dbReference type="Proteomes" id="UP000057938"/>
    </source>
</evidence>
<dbReference type="AlphaFoldDB" id="A0A0M3TAK0"/>
<protein>
    <recommendedName>
        <fullName evidence="4">Lipoprotein</fullName>
    </recommendedName>
</protein>
<evidence type="ECO:0000313" key="2">
    <source>
        <dbReference type="EMBL" id="ALE16856.1"/>
    </source>
</evidence>
<evidence type="ECO:0008006" key="4">
    <source>
        <dbReference type="Google" id="ProtNLM"/>
    </source>
</evidence>
<gene>
    <name evidence="2" type="ORF">AMC99_01564</name>
</gene>
<evidence type="ECO:0000256" key="1">
    <source>
        <dbReference type="SAM" id="SignalP"/>
    </source>
</evidence>